<evidence type="ECO:0000313" key="1">
    <source>
        <dbReference type="Ensembl" id="ENSGALP00010003173.1"/>
    </source>
</evidence>
<evidence type="ECO:0000313" key="2">
    <source>
        <dbReference type="Proteomes" id="UP000000539"/>
    </source>
</evidence>
<name>A0A8V0XEW9_CHICK</name>
<dbReference type="GO" id="GO:0003676">
    <property type="term" value="F:nucleic acid binding"/>
    <property type="evidence" value="ECO:0007669"/>
    <property type="project" value="InterPro"/>
</dbReference>
<dbReference type="Ensembl" id="ENSGALT00010005334.1">
    <property type="protein sequence ID" value="ENSGALP00010003173.1"/>
    <property type="gene ID" value="ENSGALG00010002354.1"/>
</dbReference>
<dbReference type="AlphaFoldDB" id="A0A8V0XEW9"/>
<reference evidence="1" key="3">
    <citation type="submission" date="2025-09" db="UniProtKB">
        <authorList>
            <consortium name="Ensembl"/>
        </authorList>
    </citation>
    <scope>IDENTIFICATION</scope>
    <source>
        <strain evidence="1">broiler</strain>
    </source>
</reference>
<dbReference type="Proteomes" id="UP000000539">
    <property type="component" value="Chromosome 16"/>
</dbReference>
<reference evidence="1" key="1">
    <citation type="submission" date="2020-11" db="EMBL/GenBank/DDBJ databases">
        <title>Gallus gallus (Chicken) genome, bGalGal1, GRCg7b, maternal haplotype autosomes + Z &amp; W.</title>
        <authorList>
            <person name="Warren W."/>
            <person name="Formenti G."/>
            <person name="Fedrigo O."/>
            <person name="Haase B."/>
            <person name="Mountcastle J."/>
            <person name="Balacco J."/>
            <person name="Tracey A."/>
            <person name="Schneider V."/>
            <person name="Okimoto R."/>
            <person name="Cheng H."/>
            <person name="Hawken R."/>
            <person name="Howe K."/>
            <person name="Jarvis E.D."/>
        </authorList>
    </citation>
    <scope>NUCLEOTIDE SEQUENCE [LARGE SCALE GENOMIC DNA]</scope>
    <source>
        <strain evidence="1">Broiler</strain>
    </source>
</reference>
<organism evidence="1 2">
    <name type="scientific">Gallus gallus</name>
    <name type="common">Chicken</name>
    <dbReference type="NCBI Taxonomy" id="9031"/>
    <lineage>
        <taxon>Eukaryota</taxon>
        <taxon>Metazoa</taxon>
        <taxon>Chordata</taxon>
        <taxon>Craniata</taxon>
        <taxon>Vertebrata</taxon>
        <taxon>Euteleostomi</taxon>
        <taxon>Archelosauria</taxon>
        <taxon>Archosauria</taxon>
        <taxon>Dinosauria</taxon>
        <taxon>Saurischia</taxon>
        <taxon>Theropoda</taxon>
        <taxon>Coelurosauria</taxon>
        <taxon>Aves</taxon>
        <taxon>Neognathae</taxon>
        <taxon>Galloanserae</taxon>
        <taxon>Galliformes</taxon>
        <taxon>Phasianidae</taxon>
        <taxon>Phasianinae</taxon>
        <taxon>Gallus</taxon>
    </lineage>
</organism>
<keyword evidence="2" id="KW-1185">Reference proteome</keyword>
<proteinExistence type="predicted"/>
<accession>A0A8V0XEW9</accession>
<dbReference type="InterPro" id="IPR012337">
    <property type="entry name" value="RNaseH-like_sf"/>
</dbReference>
<sequence>MIMTANTVNPASFLSGNTTEPIVCDCLQTTEEVYFNHQDLKGQPLEDTEVTWFVDGSSFICQGQHKVGYAFTTHQDITEANLLLTGTSAQKAEIIALTRDLELAKGFHDALPGPGKLLDWAAQGRRGHPVDVERWHSLQQLVSLSSCLGQDFPRALFGMGTFSWCHSHDFPWTAQ</sequence>
<dbReference type="SUPFAM" id="SSF53098">
    <property type="entry name" value="Ribonuclease H-like"/>
    <property type="match status" value="1"/>
</dbReference>
<dbReference type="InterPro" id="IPR036397">
    <property type="entry name" value="RNaseH_sf"/>
</dbReference>
<dbReference type="Gene3D" id="3.30.420.10">
    <property type="entry name" value="Ribonuclease H-like superfamily/Ribonuclease H"/>
    <property type="match status" value="1"/>
</dbReference>
<dbReference type="GeneTree" id="ENSGT01070000254195"/>
<reference evidence="1" key="2">
    <citation type="submission" date="2025-08" db="UniProtKB">
        <authorList>
            <consortium name="Ensembl"/>
        </authorList>
    </citation>
    <scope>IDENTIFICATION</scope>
    <source>
        <strain evidence="1">broiler</strain>
    </source>
</reference>
<evidence type="ECO:0008006" key="3">
    <source>
        <dbReference type="Google" id="ProtNLM"/>
    </source>
</evidence>
<protein>
    <recommendedName>
        <fullName evidence="3">RNase H type-1 domain-containing protein</fullName>
    </recommendedName>
</protein>